<gene>
    <name evidence="4" type="ORF">JOE56_001613</name>
</gene>
<name>A0ABS2SLQ4_9MICO</name>
<dbReference type="InterPro" id="IPR005754">
    <property type="entry name" value="Sortase"/>
</dbReference>
<dbReference type="Proteomes" id="UP000809290">
    <property type="component" value="Unassembled WGS sequence"/>
</dbReference>
<evidence type="ECO:0000256" key="2">
    <source>
        <dbReference type="SAM" id="MobiDB-lite"/>
    </source>
</evidence>
<keyword evidence="5" id="KW-1185">Reference proteome</keyword>
<evidence type="ECO:0000313" key="5">
    <source>
        <dbReference type="Proteomes" id="UP000809290"/>
    </source>
</evidence>
<protein>
    <submittedName>
        <fullName evidence="4">Sortase A</fullName>
        <ecNumber evidence="4">3.4.22.70</ecNumber>
    </submittedName>
</protein>
<proteinExistence type="predicted"/>
<keyword evidence="3" id="KW-0812">Transmembrane</keyword>
<keyword evidence="3" id="KW-0472">Membrane</keyword>
<dbReference type="GO" id="GO:0016787">
    <property type="term" value="F:hydrolase activity"/>
    <property type="evidence" value="ECO:0007669"/>
    <property type="project" value="UniProtKB-KW"/>
</dbReference>
<dbReference type="CDD" id="cd05827">
    <property type="entry name" value="Sortase_C"/>
    <property type="match status" value="1"/>
</dbReference>
<reference evidence="4 5" key="1">
    <citation type="submission" date="2021-01" db="EMBL/GenBank/DDBJ databases">
        <title>Sequencing the genomes of 1000 actinobacteria strains.</title>
        <authorList>
            <person name="Klenk H.-P."/>
        </authorList>
    </citation>
    <scope>NUCLEOTIDE SEQUENCE [LARGE SCALE GENOMIC DNA]</scope>
    <source>
        <strain evidence="4 5">DSM 13657</strain>
    </source>
</reference>
<sequence>MPAIVVILGLLVMMYPVVSTAWNNYGSSKAAQEYAKLEKSVPQEVKDKKWEDAHKYNERRTTGPILDPWLNRIHPDNPEYGYYLDQLDKNEAMARLIFPAIDADLPIYHGTSDETLQRGLGHLYGSDLPVGGSGTHSVITGHTGLSNATMFDNLNKAQKGDVFYVQVSGHKLKYEVDQVKVVRPDETDDLHAVDGSDYITLITCTPYGINSHRLLVRGHQVPMAESEDTVFDQNHASNWQWWMYALVAVALTIAVAFAWWLWRQWKATRGNDNKAGTASKAEAGTTAGEEPSRKPNEGETPSSQTGR</sequence>
<keyword evidence="3" id="KW-1133">Transmembrane helix</keyword>
<dbReference type="EC" id="3.4.22.70" evidence="4"/>
<dbReference type="Pfam" id="PF04203">
    <property type="entry name" value="Sortase"/>
    <property type="match status" value="1"/>
</dbReference>
<dbReference type="EMBL" id="JAFBCP010000001">
    <property type="protein sequence ID" value="MBM7816919.1"/>
    <property type="molecule type" value="Genomic_DNA"/>
</dbReference>
<dbReference type="NCBIfam" id="NF033745">
    <property type="entry name" value="class_C_sortase"/>
    <property type="match status" value="1"/>
</dbReference>
<dbReference type="SUPFAM" id="SSF63817">
    <property type="entry name" value="Sortase"/>
    <property type="match status" value="1"/>
</dbReference>
<dbReference type="InterPro" id="IPR042002">
    <property type="entry name" value="Sortase_C"/>
</dbReference>
<evidence type="ECO:0000256" key="1">
    <source>
        <dbReference type="ARBA" id="ARBA00022801"/>
    </source>
</evidence>
<keyword evidence="1 4" id="KW-0378">Hydrolase</keyword>
<dbReference type="NCBIfam" id="TIGR01076">
    <property type="entry name" value="sortase_fam"/>
    <property type="match status" value="1"/>
</dbReference>
<comment type="caution">
    <text evidence="4">The sequence shown here is derived from an EMBL/GenBank/DDBJ whole genome shotgun (WGS) entry which is preliminary data.</text>
</comment>
<accession>A0ABS2SLQ4</accession>
<feature type="region of interest" description="Disordered" evidence="2">
    <location>
        <begin position="270"/>
        <end position="307"/>
    </location>
</feature>
<evidence type="ECO:0000256" key="3">
    <source>
        <dbReference type="SAM" id="Phobius"/>
    </source>
</evidence>
<evidence type="ECO:0000313" key="4">
    <source>
        <dbReference type="EMBL" id="MBM7816919.1"/>
    </source>
</evidence>
<feature type="transmembrane region" description="Helical" evidence="3">
    <location>
        <begin position="241"/>
        <end position="262"/>
    </location>
</feature>
<dbReference type="Gene3D" id="2.40.260.10">
    <property type="entry name" value="Sortase"/>
    <property type="match status" value="1"/>
</dbReference>
<organism evidence="4 5">
    <name type="scientific">Brevibacterium paucivorans</name>
    <dbReference type="NCBI Taxonomy" id="170994"/>
    <lineage>
        <taxon>Bacteria</taxon>
        <taxon>Bacillati</taxon>
        <taxon>Actinomycetota</taxon>
        <taxon>Actinomycetes</taxon>
        <taxon>Micrococcales</taxon>
        <taxon>Brevibacteriaceae</taxon>
        <taxon>Brevibacterium</taxon>
    </lineage>
</organism>
<dbReference type="InterPro" id="IPR023365">
    <property type="entry name" value="Sortase_dom-sf"/>
</dbReference>